<dbReference type="InterPro" id="IPR014710">
    <property type="entry name" value="RmlC-like_jellyroll"/>
</dbReference>
<dbReference type="SUPFAM" id="SSF51206">
    <property type="entry name" value="cAMP-binding domain-like"/>
    <property type="match status" value="1"/>
</dbReference>
<dbReference type="SMART" id="SM00100">
    <property type="entry name" value="cNMP"/>
    <property type="match status" value="1"/>
</dbReference>
<dbReference type="InterPro" id="IPR000595">
    <property type="entry name" value="cNMP-bd_dom"/>
</dbReference>
<dbReference type="Pfam" id="PF01706">
    <property type="entry name" value="FliG_C"/>
    <property type="match status" value="1"/>
</dbReference>
<dbReference type="CDD" id="cd00038">
    <property type="entry name" value="CAP_ED"/>
    <property type="match status" value="1"/>
</dbReference>
<feature type="domain" description="Cyclic nucleotide-binding" evidence="1">
    <location>
        <begin position="9"/>
        <end position="109"/>
    </location>
</feature>
<proteinExistence type="predicted"/>
<accession>A0ABM7P6N8</accession>
<dbReference type="InterPro" id="IPR018490">
    <property type="entry name" value="cNMP-bd_dom_sf"/>
</dbReference>
<dbReference type="PANTHER" id="PTHR24567">
    <property type="entry name" value="CRP FAMILY TRANSCRIPTIONAL REGULATORY PROTEIN"/>
    <property type="match status" value="1"/>
</dbReference>
<dbReference type="InterPro" id="IPR050397">
    <property type="entry name" value="Env_Response_Regulators"/>
</dbReference>
<dbReference type="PANTHER" id="PTHR24567:SF74">
    <property type="entry name" value="HTH-TYPE TRANSCRIPTIONAL REGULATOR ARCR"/>
    <property type="match status" value="1"/>
</dbReference>
<dbReference type="Gene3D" id="1.10.220.30">
    <property type="match status" value="1"/>
</dbReference>
<evidence type="ECO:0000313" key="2">
    <source>
        <dbReference type="EMBL" id="BCS88605.1"/>
    </source>
</evidence>
<evidence type="ECO:0000313" key="3">
    <source>
        <dbReference type="Proteomes" id="UP001053296"/>
    </source>
</evidence>
<reference evidence="2" key="1">
    <citation type="journal article" date="2022" name="Arch. Microbiol.">
        <title>Pseudodesulfovibrio sediminis sp. nov., a mesophilic and neutrophilic sulfate-reducing bacterium isolated from sediment of a brackish lake.</title>
        <authorList>
            <person name="Takahashi A."/>
            <person name="Kojima H."/>
            <person name="Watanabe M."/>
            <person name="Fukui M."/>
        </authorList>
    </citation>
    <scope>NUCLEOTIDE SEQUENCE</scope>
    <source>
        <strain evidence="2">SF6</strain>
    </source>
</reference>
<sequence>MTTSIQNIKSYHKGRSIYKEGQNGTVAYMIQKGSVTLYKTVNGKRILVDTLGRGEIFGEMSVLSKTERMESAEAAEYCDLMVLTEQVIQAMVAKCPKTIQHLTKLLIKRVRKAGDVNPNRTHKNSFLSICRILEMTHRCHVSMRAAEAKRIRGHKFGIAITEFSKQVKDILLVSQLEIDQTLDQLAALKIVTLTTQGSGKAFSERYVKVNDMENFFQVAANLHKELSKSDALEPELEYIDIHDFADEVEAQSEILYKKMANMEIPDTLFFFHKSSALAWAGDQPEEFFKRVKRKKKKIADLEDVNDIVFVDNATCKDVFAKLGYYKLGVLLAIAEQEARQKIIGNLSKKIATIVQDEAKERGTPDSTEAEDVSDELIELIKVTKGVSI</sequence>
<dbReference type="Pfam" id="PF00027">
    <property type="entry name" value="cNMP_binding"/>
    <property type="match status" value="1"/>
</dbReference>
<dbReference type="InterPro" id="IPR011002">
    <property type="entry name" value="FliG_a-hlx"/>
</dbReference>
<protein>
    <recommendedName>
        <fullName evidence="1">Cyclic nucleotide-binding domain-containing protein</fullName>
    </recommendedName>
</protein>
<dbReference type="Proteomes" id="UP001053296">
    <property type="component" value="Chromosome"/>
</dbReference>
<dbReference type="InterPro" id="IPR023087">
    <property type="entry name" value="Flg_Motor_Flig_C"/>
</dbReference>
<dbReference type="RefSeq" id="WP_229590600.1">
    <property type="nucleotide sequence ID" value="NZ_AP024485.1"/>
</dbReference>
<dbReference type="SUPFAM" id="SSF48029">
    <property type="entry name" value="FliG"/>
    <property type="match status" value="1"/>
</dbReference>
<gene>
    <name evidence="2" type="ORF">PSDVSF_18470</name>
</gene>
<dbReference type="Gene3D" id="2.60.120.10">
    <property type="entry name" value="Jelly Rolls"/>
    <property type="match status" value="1"/>
</dbReference>
<name>A0ABM7P6N8_9BACT</name>
<keyword evidence="3" id="KW-1185">Reference proteome</keyword>
<dbReference type="EMBL" id="AP024485">
    <property type="protein sequence ID" value="BCS88605.1"/>
    <property type="molecule type" value="Genomic_DNA"/>
</dbReference>
<evidence type="ECO:0000259" key="1">
    <source>
        <dbReference type="PROSITE" id="PS50042"/>
    </source>
</evidence>
<organism evidence="2 3">
    <name type="scientific">Pseudodesulfovibrio sediminis</name>
    <dbReference type="NCBI Taxonomy" id="2810563"/>
    <lineage>
        <taxon>Bacteria</taxon>
        <taxon>Pseudomonadati</taxon>
        <taxon>Thermodesulfobacteriota</taxon>
        <taxon>Desulfovibrionia</taxon>
        <taxon>Desulfovibrionales</taxon>
        <taxon>Desulfovibrionaceae</taxon>
    </lineage>
</organism>
<dbReference type="PROSITE" id="PS50042">
    <property type="entry name" value="CNMP_BINDING_3"/>
    <property type="match status" value="1"/>
</dbReference>